<organism evidence="1">
    <name type="scientific">uncultured delta proteobacterium</name>
    <dbReference type="NCBI Taxonomy" id="34034"/>
    <lineage>
        <taxon>Bacteria</taxon>
        <taxon>Deltaproteobacteria</taxon>
        <taxon>environmental samples</taxon>
    </lineage>
</organism>
<proteinExistence type="predicted"/>
<sequence>MTAQTLAATQDAPMYRNINDTPVSFNLLQEHALIINNLLSGLHKMMATELASDMVPFEEEGALRIWLLTVEKLSAEVNAIFPDKLADCAPEVRL</sequence>
<dbReference type="EMBL" id="FLUQ01000002">
    <property type="protein sequence ID" value="SBW05528.1"/>
    <property type="molecule type" value="Genomic_DNA"/>
</dbReference>
<evidence type="ECO:0000313" key="1">
    <source>
        <dbReference type="EMBL" id="SBW05528.1"/>
    </source>
</evidence>
<name>A0A212K1P1_9DELT</name>
<reference evidence="1" key="1">
    <citation type="submission" date="2016-04" db="EMBL/GenBank/DDBJ databases">
        <authorList>
            <person name="Evans L.H."/>
            <person name="Alamgir A."/>
            <person name="Owens N."/>
            <person name="Weber N.D."/>
            <person name="Virtaneva K."/>
            <person name="Barbian K."/>
            <person name="Babar A."/>
            <person name="Rosenke K."/>
        </authorList>
    </citation>
    <scope>NUCLEOTIDE SEQUENCE</scope>
    <source>
        <strain evidence="1">86</strain>
    </source>
</reference>
<protein>
    <submittedName>
        <fullName evidence="1">Uncharacterized protein</fullName>
    </submittedName>
</protein>
<dbReference type="AlphaFoldDB" id="A0A212K1P1"/>
<gene>
    <name evidence="1" type="ORF">KL86DPRO_20503</name>
</gene>
<accession>A0A212K1P1</accession>